<protein>
    <recommendedName>
        <fullName evidence="5">Chitinase</fullName>
    </recommendedName>
</protein>
<organism evidence="3 4">
    <name type="scientific">Dillenia turbinata</name>
    <dbReference type="NCBI Taxonomy" id="194707"/>
    <lineage>
        <taxon>Eukaryota</taxon>
        <taxon>Viridiplantae</taxon>
        <taxon>Streptophyta</taxon>
        <taxon>Embryophyta</taxon>
        <taxon>Tracheophyta</taxon>
        <taxon>Spermatophyta</taxon>
        <taxon>Magnoliopsida</taxon>
        <taxon>eudicotyledons</taxon>
        <taxon>Gunneridae</taxon>
        <taxon>Pentapetalae</taxon>
        <taxon>Dilleniales</taxon>
        <taxon>Dilleniaceae</taxon>
        <taxon>Dillenia</taxon>
    </lineage>
</organism>
<dbReference type="InterPro" id="IPR050542">
    <property type="entry name" value="Glycosyl_Hydrlase18_Chitinase"/>
</dbReference>
<dbReference type="GO" id="GO:0004568">
    <property type="term" value="F:chitinase activity"/>
    <property type="evidence" value="ECO:0007669"/>
    <property type="project" value="TreeGrafter"/>
</dbReference>
<comment type="caution">
    <text evidence="3">The sequence shown here is derived from an EMBL/GenBank/DDBJ whole genome shotgun (WGS) entry which is preliminary data.</text>
</comment>
<keyword evidence="1" id="KW-0378">Hydrolase</keyword>
<dbReference type="Gene3D" id="3.20.20.80">
    <property type="entry name" value="Glycosidases"/>
    <property type="match status" value="2"/>
</dbReference>
<dbReference type="AlphaFoldDB" id="A0AAN8Z467"/>
<accession>A0AAN8Z467</accession>
<evidence type="ECO:0000313" key="3">
    <source>
        <dbReference type="EMBL" id="KAK6920058.1"/>
    </source>
</evidence>
<dbReference type="Proteomes" id="UP001370490">
    <property type="component" value="Unassembled WGS sequence"/>
</dbReference>
<dbReference type="PANTHER" id="PTHR45708">
    <property type="entry name" value="ENDOCHITINASE"/>
    <property type="match status" value="1"/>
</dbReference>
<evidence type="ECO:0000256" key="2">
    <source>
        <dbReference type="ARBA" id="ARBA00023295"/>
    </source>
</evidence>
<dbReference type="InterPro" id="IPR017853">
    <property type="entry name" value="GH"/>
</dbReference>
<keyword evidence="4" id="KW-1185">Reference proteome</keyword>
<evidence type="ECO:0008006" key="5">
    <source>
        <dbReference type="Google" id="ProtNLM"/>
    </source>
</evidence>
<evidence type="ECO:0000313" key="4">
    <source>
        <dbReference type="Proteomes" id="UP001370490"/>
    </source>
</evidence>
<sequence>MSTQEVIPKRGCHVPSIYRRVEVGKKAMWTKLVVLSGRFHSDPKLMTMLPALDPVTRTSTTKDRKTAFPKGSFGGEIAIYWCQNGNEGTLAETCATGNYAYVILAFLPTFRHGQTPTINLAGHCDPYSNGCTGLRDGIKSYRVYTFLDGLDDRLDNIQADVLQLQLFPTLEQANAYLRREDLRQMDILTKEIIGCGTKQGMLYYMDGLNIVWNKEYIFITKHRLFDYVWVQFYNNPPCKYTFRKAANLKAAWDQWTSSVDATKIFLGLLASPGFIIVGDHTSQVLTHVKNSSMYGGVMLWSRYSDIRSEYSSSIKSSD</sequence>
<reference evidence="3 4" key="1">
    <citation type="submission" date="2023-12" db="EMBL/GenBank/DDBJ databases">
        <title>A high-quality genome assembly for Dillenia turbinata (Dilleniales).</title>
        <authorList>
            <person name="Chanderbali A."/>
        </authorList>
    </citation>
    <scope>NUCLEOTIDE SEQUENCE [LARGE SCALE GENOMIC DNA]</scope>
    <source>
        <strain evidence="3">LSX21</strain>
        <tissue evidence="3">Leaf</tissue>
    </source>
</reference>
<keyword evidence="2" id="KW-0326">Glycosidase</keyword>
<proteinExistence type="predicted"/>
<dbReference type="GO" id="GO:0005576">
    <property type="term" value="C:extracellular region"/>
    <property type="evidence" value="ECO:0007669"/>
    <property type="project" value="TreeGrafter"/>
</dbReference>
<dbReference type="EMBL" id="JBAMMX010000021">
    <property type="protein sequence ID" value="KAK6920058.1"/>
    <property type="molecule type" value="Genomic_DNA"/>
</dbReference>
<dbReference type="PANTHER" id="PTHR45708:SF49">
    <property type="entry name" value="ENDOCHITINASE"/>
    <property type="match status" value="1"/>
</dbReference>
<gene>
    <name evidence="3" type="ORF">RJ641_015962</name>
</gene>
<evidence type="ECO:0000256" key="1">
    <source>
        <dbReference type="ARBA" id="ARBA00022801"/>
    </source>
</evidence>
<name>A0AAN8Z467_9MAGN</name>
<dbReference type="SUPFAM" id="SSF51445">
    <property type="entry name" value="(Trans)glycosidases"/>
    <property type="match status" value="1"/>
</dbReference>